<protein>
    <submittedName>
        <fullName evidence="5">STAG2 protein</fullName>
    </submittedName>
</protein>
<dbReference type="InterPro" id="IPR039662">
    <property type="entry name" value="Cohesin_Scc3/SA"/>
</dbReference>
<keyword evidence="6" id="KW-1185">Reference proteome</keyword>
<evidence type="ECO:0000256" key="3">
    <source>
        <dbReference type="SAM" id="MobiDB-lite"/>
    </source>
</evidence>
<dbReference type="Pfam" id="PF21581">
    <property type="entry name" value="SCD"/>
    <property type="match status" value="1"/>
</dbReference>
<feature type="domain" description="SCD" evidence="4">
    <location>
        <begin position="70"/>
        <end position="157"/>
    </location>
</feature>
<name>A0A8X7XIW4_POLSE</name>
<dbReference type="InterPro" id="IPR020839">
    <property type="entry name" value="SCD"/>
</dbReference>
<evidence type="ECO:0000256" key="2">
    <source>
        <dbReference type="SAM" id="Coils"/>
    </source>
</evidence>
<accession>A0A8X7XIW4</accession>
<dbReference type="SUPFAM" id="SSF48371">
    <property type="entry name" value="ARM repeat"/>
    <property type="match status" value="1"/>
</dbReference>
<dbReference type="EMBL" id="JAATIS010000485">
    <property type="protein sequence ID" value="KAG2468787.1"/>
    <property type="molecule type" value="Genomic_DNA"/>
</dbReference>
<dbReference type="PROSITE" id="PS51425">
    <property type="entry name" value="SCD"/>
    <property type="match status" value="1"/>
</dbReference>
<dbReference type="Proteomes" id="UP000886611">
    <property type="component" value="Unassembled WGS sequence"/>
</dbReference>
<dbReference type="GO" id="GO:0003682">
    <property type="term" value="F:chromatin binding"/>
    <property type="evidence" value="ECO:0007669"/>
    <property type="project" value="TreeGrafter"/>
</dbReference>
<evidence type="ECO:0000256" key="1">
    <source>
        <dbReference type="ARBA" id="ARBA00005486"/>
    </source>
</evidence>
<feature type="coiled-coil region" evidence="2">
    <location>
        <begin position="34"/>
        <end position="61"/>
    </location>
</feature>
<sequence>MKLETALVRVIVNLNSQFETNKRQYETERKKGMKNRASDKLEALECKHNELLQKQEDVKDMINSLFKGVFVHRYRDSIPAIRALCMLEIGVWMKLDSDGFLTDGHLKYLGWCLNDKTKTWCDSLQDRILYMVLDKESDVAVEALHLLLLIQQLQLQYKRDDGSRPLIILLVSFFMQNKMHDHATYLVDSLWDCAATVLKDWEGMSTLLLANTKDDEEEGLSDEEESGLIEILVCCLRQAAEVHPPAGRSSGRKFSADVDKVQNLLRVPHYFNLKVYSANRKEKHLEVLITQVSNIMTKHTDPEVLEACASVFSILIKEEYTFASRVEVSLSQMIEELSERFFQDQEDLLQGGIDENDLYNVATTLKRLSALYNAKDLTHLDMFEQCYNLLSKSLKTGDAPDEEQLILLKRHVRLLCVICQECLTFFVADIREQAFIIICDLLVYFNSNIVENGQDHLKPLVYQPSVALRAELAGFVVDYVFMDKETEDIEGKIFPYCVNLILPETHLFGLLSWSYLFLDAEERDSCGQLEKIDHLHKRRHLLASYCKLILYNVLDLSAATDVLKYFVKFHADYGDIIKKLMSRAQEIGRIQYAKTICLSLQQLFSELSMDLEVQDITSMQEFNDIKELAQHLARTFGIHLIRVREQVFTLHREGLNFALRDPNPKGPQYPPLNIAFLEIMSEFSSKMLKQDKKMLLKYLDKVIGLQQTSSPSLTIYRKTLLVEKDKRSHHSTSVAARKRRKTQAETSNPAEDVTQLQRSNLTDNEPVPLHVSTLSRPAHQNKARSVLETSDTDSLKDFVNSQPLRRPKQKKQPKPETPKSNSLKTPKKASQSPPSNLTSPELLENLFPSSMTQTLSSELQLLNLMGEDDYSEAESSDLQNMESSEDSNQLFLVTKEVRVSFVSTRNMIDDKEETITNTLRETMDTLGLKTANLV</sequence>
<gene>
    <name evidence="5" type="primary">Stag2_2</name>
    <name evidence="5" type="ORF">GTO96_0014669</name>
</gene>
<feature type="non-terminal residue" evidence="5">
    <location>
        <position position="1"/>
    </location>
</feature>
<feature type="compositionally biased region" description="Polar residues" evidence="3">
    <location>
        <begin position="744"/>
        <end position="763"/>
    </location>
</feature>
<comment type="similarity">
    <text evidence="1">Belongs to the SCC3 family.</text>
</comment>
<feature type="compositionally biased region" description="Polar residues" evidence="3">
    <location>
        <begin position="820"/>
        <end position="839"/>
    </location>
</feature>
<dbReference type="PANTHER" id="PTHR11199:SF10">
    <property type="entry name" value="COHESIN SUBUNIT SA"/>
    <property type="match status" value="1"/>
</dbReference>
<feature type="region of interest" description="Disordered" evidence="3">
    <location>
        <begin position="726"/>
        <end position="842"/>
    </location>
</feature>
<reference evidence="5 6" key="1">
    <citation type="journal article" date="2021" name="Cell">
        <title>Tracing the genetic footprints of vertebrate landing in non-teleost ray-finned fishes.</title>
        <authorList>
            <person name="Bi X."/>
            <person name="Wang K."/>
            <person name="Yang L."/>
            <person name="Pan H."/>
            <person name="Jiang H."/>
            <person name="Wei Q."/>
            <person name="Fang M."/>
            <person name="Yu H."/>
            <person name="Zhu C."/>
            <person name="Cai Y."/>
            <person name="He Y."/>
            <person name="Gan X."/>
            <person name="Zeng H."/>
            <person name="Yu D."/>
            <person name="Zhu Y."/>
            <person name="Jiang H."/>
            <person name="Qiu Q."/>
            <person name="Yang H."/>
            <person name="Zhang Y.E."/>
            <person name="Wang W."/>
            <person name="Zhu M."/>
            <person name="He S."/>
            <person name="Zhang G."/>
        </authorList>
    </citation>
    <scope>NUCLEOTIDE SEQUENCE [LARGE SCALE GENOMIC DNA]</scope>
    <source>
        <strain evidence="5">Bchr_013</strain>
    </source>
</reference>
<dbReference type="GO" id="GO:0008278">
    <property type="term" value="C:cohesin complex"/>
    <property type="evidence" value="ECO:0007669"/>
    <property type="project" value="TreeGrafter"/>
</dbReference>
<keyword evidence="2" id="KW-0175">Coiled coil</keyword>
<organism evidence="5 6">
    <name type="scientific">Polypterus senegalus</name>
    <name type="common">Senegal bichir</name>
    <dbReference type="NCBI Taxonomy" id="55291"/>
    <lineage>
        <taxon>Eukaryota</taxon>
        <taxon>Metazoa</taxon>
        <taxon>Chordata</taxon>
        <taxon>Craniata</taxon>
        <taxon>Vertebrata</taxon>
        <taxon>Euteleostomi</taxon>
        <taxon>Actinopterygii</taxon>
        <taxon>Polypteriformes</taxon>
        <taxon>Polypteridae</taxon>
        <taxon>Polypterus</taxon>
    </lineage>
</organism>
<dbReference type="InterPro" id="IPR056396">
    <property type="entry name" value="HEAT_SCC3-SA"/>
</dbReference>
<dbReference type="PANTHER" id="PTHR11199">
    <property type="entry name" value="STROMAL ANTIGEN"/>
    <property type="match status" value="1"/>
</dbReference>
<dbReference type="AlphaFoldDB" id="A0A8X7XIW4"/>
<comment type="caution">
    <text evidence="5">The sequence shown here is derived from an EMBL/GenBank/DDBJ whole genome shotgun (WGS) entry which is preliminary data.</text>
</comment>
<dbReference type="GO" id="GO:0005634">
    <property type="term" value="C:nucleus"/>
    <property type="evidence" value="ECO:0007669"/>
    <property type="project" value="TreeGrafter"/>
</dbReference>
<feature type="non-terminal residue" evidence="5">
    <location>
        <position position="934"/>
    </location>
</feature>
<proteinExistence type="inferred from homology"/>
<dbReference type="Pfam" id="PF24571">
    <property type="entry name" value="HEAT_SCC3-SA"/>
    <property type="match status" value="1"/>
</dbReference>
<dbReference type="InterPro" id="IPR016024">
    <property type="entry name" value="ARM-type_fold"/>
</dbReference>
<evidence type="ECO:0000259" key="4">
    <source>
        <dbReference type="PROSITE" id="PS51425"/>
    </source>
</evidence>
<dbReference type="GO" id="GO:0007062">
    <property type="term" value="P:sister chromatid cohesion"/>
    <property type="evidence" value="ECO:0007669"/>
    <property type="project" value="TreeGrafter"/>
</dbReference>
<evidence type="ECO:0000313" key="5">
    <source>
        <dbReference type="EMBL" id="KAG2468787.1"/>
    </source>
</evidence>
<evidence type="ECO:0000313" key="6">
    <source>
        <dbReference type="Proteomes" id="UP000886611"/>
    </source>
</evidence>
<dbReference type="GO" id="GO:0000785">
    <property type="term" value="C:chromatin"/>
    <property type="evidence" value="ECO:0007669"/>
    <property type="project" value="TreeGrafter"/>
</dbReference>